<protein>
    <submittedName>
        <fullName evidence="1">Uncharacterized protein</fullName>
    </submittedName>
</protein>
<gene>
    <name evidence="1" type="ORF">CPT_Percy16</name>
</gene>
<evidence type="ECO:0000313" key="2">
    <source>
        <dbReference type="Proteomes" id="UP000204057"/>
    </source>
</evidence>
<organism evidence="1 2">
    <name type="scientific">Caulobacter phage Percy</name>
    <dbReference type="NCBI Taxonomy" id="1701809"/>
    <lineage>
        <taxon>Viruses</taxon>
        <taxon>Duplodnaviria</taxon>
        <taxon>Heunggongvirae</taxon>
        <taxon>Uroviricota</taxon>
        <taxon>Caudoviricetes</taxon>
        <taxon>Autographivirales</taxon>
        <taxon>Autonotataviridae</taxon>
        <taxon>Percyvirus</taxon>
        <taxon>Percyvirus percy</taxon>
    </lineage>
</organism>
<proteinExistence type="predicted"/>
<name>A0A0M4S5P9_9CAUD</name>
<sequence>MLGWVIASIAAVLLILFLVDRFWVSREEWELYYR</sequence>
<dbReference type="GeneID" id="26796243"/>
<accession>A0A0M4S5P9</accession>
<dbReference type="EMBL" id="KT381879">
    <property type="protein sequence ID" value="ALF01650.1"/>
    <property type="molecule type" value="Genomic_DNA"/>
</dbReference>
<evidence type="ECO:0000313" key="1">
    <source>
        <dbReference type="EMBL" id="ALF01650.1"/>
    </source>
</evidence>
<dbReference type="RefSeq" id="YP_009225248.1">
    <property type="nucleotide sequence ID" value="NC_029092.1"/>
</dbReference>
<reference evidence="1 2" key="1">
    <citation type="journal article" date="2015" name="Genome Announc.">
        <title>Complete Genome Sequence of Caulobacter crescentus Podophage Percy.</title>
        <authorList>
            <person name="Lerma R.A."/>
            <person name="Tidwell T.J."/>
            <person name="Cahill J.L."/>
            <person name="Rasche E.S."/>
            <person name="Kuty Everett G.F."/>
        </authorList>
    </citation>
    <scope>NUCLEOTIDE SEQUENCE [LARGE SCALE GENOMIC DNA]</scope>
</reference>
<dbReference type="KEGG" id="vg:26796243"/>
<dbReference type="Proteomes" id="UP000204057">
    <property type="component" value="Segment"/>
</dbReference>
<keyword evidence="2" id="KW-1185">Reference proteome</keyword>